<evidence type="ECO:0000313" key="2">
    <source>
        <dbReference type="EMBL" id="PRQ42393.1"/>
    </source>
</evidence>
<evidence type="ECO:0000259" key="1">
    <source>
        <dbReference type="Pfam" id="PF13877"/>
    </source>
</evidence>
<dbReference type="Gramene" id="PRQ42393">
    <property type="protein sequence ID" value="PRQ42393"/>
    <property type="gene ID" value="RchiOBHm_Chr3g0457171"/>
</dbReference>
<name>A0A2P6R7I1_ROSCH</name>
<dbReference type="STRING" id="74649.A0A2P6R7I1"/>
<feature type="domain" description="RNA-polymerase II-associated protein 3-like C-terminal" evidence="1">
    <location>
        <begin position="159"/>
        <end position="215"/>
    </location>
</feature>
<dbReference type="SUPFAM" id="SSF48452">
    <property type="entry name" value="TPR-like"/>
    <property type="match status" value="1"/>
</dbReference>
<dbReference type="EMBL" id="PDCK01000041">
    <property type="protein sequence ID" value="PRQ42393.1"/>
    <property type="molecule type" value="Genomic_DNA"/>
</dbReference>
<organism evidence="2 3">
    <name type="scientific">Rosa chinensis</name>
    <name type="common">China rose</name>
    <dbReference type="NCBI Taxonomy" id="74649"/>
    <lineage>
        <taxon>Eukaryota</taxon>
        <taxon>Viridiplantae</taxon>
        <taxon>Streptophyta</taxon>
        <taxon>Embryophyta</taxon>
        <taxon>Tracheophyta</taxon>
        <taxon>Spermatophyta</taxon>
        <taxon>Magnoliopsida</taxon>
        <taxon>eudicotyledons</taxon>
        <taxon>Gunneridae</taxon>
        <taxon>Pentapetalae</taxon>
        <taxon>rosids</taxon>
        <taxon>fabids</taxon>
        <taxon>Rosales</taxon>
        <taxon>Rosaceae</taxon>
        <taxon>Rosoideae</taxon>
        <taxon>Rosoideae incertae sedis</taxon>
        <taxon>Rosa</taxon>
    </lineage>
</organism>
<accession>A0A2P6R7I1</accession>
<dbReference type="Pfam" id="PF13877">
    <property type="entry name" value="RPAP3_C"/>
    <property type="match status" value="1"/>
</dbReference>
<dbReference type="InterPro" id="IPR011990">
    <property type="entry name" value="TPR-like_helical_dom_sf"/>
</dbReference>
<keyword evidence="3" id="KW-1185">Reference proteome</keyword>
<protein>
    <submittedName>
        <fullName evidence="2">Putative RNA-polymerase II-associated protein</fullName>
    </submittedName>
</protein>
<dbReference type="PANTHER" id="PTHR47329:SF1">
    <property type="entry name" value="OS05G0129900 PROTEIN"/>
    <property type="match status" value="1"/>
</dbReference>
<reference evidence="2 3" key="1">
    <citation type="journal article" date="2018" name="Nat. Genet.">
        <title>The Rosa genome provides new insights in the design of modern roses.</title>
        <authorList>
            <person name="Bendahmane M."/>
        </authorList>
    </citation>
    <scope>NUCLEOTIDE SEQUENCE [LARGE SCALE GENOMIC DNA]</scope>
    <source>
        <strain evidence="3">cv. Old Blush</strain>
    </source>
</reference>
<dbReference type="PANTHER" id="PTHR47329">
    <property type="entry name" value="OS05G0129900 PROTEIN"/>
    <property type="match status" value="1"/>
</dbReference>
<proteinExistence type="predicted"/>
<gene>
    <name evidence="2" type="ORF">RchiOBHm_Chr3g0457171</name>
</gene>
<evidence type="ECO:0000313" key="3">
    <source>
        <dbReference type="Proteomes" id="UP000238479"/>
    </source>
</evidence>
<dbReference type="AlphaFoldDB" id="A0A2P6R7I1"/>
<sequence>MSYIKIKRQAFQEAENDCTEALNLDDRYIKAYSRRATARKELGKLKASIEDAEFALRLEPHNQEIKKQYAEAKSLYEKRILQKISEQEKQNVGKLDTKVNGHIIQPVSSSTQRKQMTAVEDHTKINKSGKQAWKVSVQELASRAASRANVLAAQNITRPTTAYQFEASWRGLSGDRALQAKLLKAIYPRELPYIFKNALTVHILVDIIKCVTTFFM</sequence>
<dbReference type="Proteomes" id="UP000238479">
    <property type="component" value="Chromosome 3"/>
</dbReference>
<dbReference type="InterPro" id="IPR025986">
    <property type="entry name" value="RPAP3-like_C"/>
</dbReference>
<dbReference type="Gene3D" id="1.25.40.10">
    <property type="entry name" value="Tetratricopeptide repeat domain"/>
    <property type="match status" value="1"/>
</dbReference>
<comment type="caution">
    <text evidence="2">The sequence shown here is derived from an EMBL/GenBank/DDBJ whole genome shotgun (WGS) entry which is preliminary data.</text>
</comment>